<organism evidence="2 3">
    <name type="scientific">Scleropages formosus</name>
    <name type="common">Asian bonytongue</name>
    <name type="synonym">Osteoglossum formosum</name>
    <dbReference type="NCBI Taxonomy" id="113540"/>
    <lineage>
        <taxon>Eukaryota</taxon>
        <taxon>Metazoa</taxon>
        <taxon>Chordata</taxon>
        <taxon>Craniata</taxon>
        <taxon>Vertebrata</taxon>
        <taxon>Euteleostomi</taxon>
        <taxon>Actinopterygii</taxon>
        <taxon>Neopterygii</taxon>
        <taxon>Teleostei</taxon>
        <taxon>Osteoglossocephala</taxon>
        <taxon>Osteoglossomorpha</taxon>
        <taxon>Osteoglossiformes</taxon>
        <taxon>Osteoglossidae</taxon>
        <taxon>Scleropages</taxon>
    </lineage>
</organism>
<evidence type="ECO:0000313" key="3">
    <source>
        <dbReference type="Proteomes" id="UP000034805"/>
    </source>
</evidence>
<sequence>RADEALRRGTAVDTLPRWGSKDGQTLARRLRGVGTYLQQRARLLRTLGQTRGQCEDSERDVVLGLELCWEELEKMHRRIAVPGGTAGDLDVREVLKEELSRNRRELERQAGSPTDPLWTVRLLQASAAQNEEIRSKFLSLESIADCLRTHLEGLRVQGRDSASSTCPPTPVETPPAELSPPPSPSPTSRSLIPALDCLCGSVRRR</sequence>
<dbReference type="AlphaFoldDB" id="A0A0P7V1Z1"/>
<evidence type="ECO:0000256" key="1">
    <source>
        <dbReference type="SAM" id="MobiDB-lite"/>
    </source>
</evidence>
<accession>A0A0P7V1Z1</accession>
<feature type="region of interest" description="Disordered" evidence="1">
    <location>
        <begin position="157"/>
        <end position="192"/>
    </location>
</feature>
<proteinExistence type="predicted"/>
<dbReference type="Proteomes" id="UP000034805">
    <property type="component" value="Unassembled WGS sequence"/>
</dbReference>
<gene>
    <name evidence="2" type="ORF">Z043_112969</name>
</gene>
<feature type="non-terminal residue" evidence="2">
    <location>
        <position position="1"/>
    </location>
</feature>
<dbReference type="EMBL" id="JARO02004534">
    <property type="protein sequence ID" value="KPP68357.1"/>
    <property type="molecule type" value="Genomic_DNA"/>
</dbReference>
<reference evidence="2 3" key="1">
    <citation type="submission" date="2015-08" db="EMBL/GenBank/DDBJ databases">
        <title>The genome of the Asian arowana (Scleropages formosus).</title>
        <authorList>
            <person name="Tan M.H."/>
            <person name="Gan H.M."/>
            <person name="Croft L.J."/>
            <person name="Austin C.M."/>
        </authorList>
    </citation>
    <scope>NUCLEOTIDE SEQUENCE [LARGE SCALE GENOMIC DNA]</scope>
    <source>
        <strain evidence="2">Aro1</strain>
    </source>
</reference>
<protein>
    <submittedName>
        <fullName evidence="2">Uncharacterized protein</fullName>
    </submittedName>
</protein>
<evidence type="ECO:0000313" key="2">
    <source>
        <dbReference type="EMBL" id="KPP68357.1"/>
    </source>
</evidence>
<name>A0A0P7V1Z1_SCLFO</name>
<feature type="compositionally biased region" description="Pro residues" evidence="1">
    <location>
        <begin position="167"/>
        <end position="185"/>
    </location>
</feature>
<comment type="caution">
    <text evidence="2">The sequence shown here is derived from an EMBL/GenBank/DDBJ whole genome shotgun (WGS) entry which is preliminary data.</text>
</comment>